<protein>
    <submittedName>
        <fullName evidence="1">Uncharacterized protein</fullName>
    </submittedName>
</protein>
<organism evidence="1 2">
    <name type="scientific">Phialocephala subalpina</name>
    <dbReference type="NCBI Taxonomy" id="576137"/>
    <lineage>
        <taxon>Eukaryota</taxon>
        <taxon>Fungi</taxon>
        <taxon>Dikarya</taxon>
        <taxon>Ascomycota</taxon>
        <taxon>Pezizomycotina</taxon>
        <taxon>Leotiomycetes</taxon>
        <taxon>Helotiales</taxon>
        <taxon>Mollisiaceae</taxon>
        <taxon>Phialocephala</taxon>
        <taxon>Phialocephala fortinii species complex</taxon>
    </lineage>
</organism>
<reference evidence="1 2" key="1">
    <citation type="submission" date="2016-03" db="EMBL/GenBank/DDBJ databases">
        <authorList>
            <person name="Ploux O."/>
        </authorList>
    </citation>
    <scope>NUCLEOTIDE SEQUENCE [LARGE SCALE GENOMIC DNA]</scope>
    <source>
        <strain evidence="1 2">UAMH 11012</strain>
    </source>
</reference>
<keyword evidence="2" id="KW-1185">Reference proteome</keyword>
<sequence>MTEIHLCGRYILRSSAQDIKKQKTLNYDAGGCVSHALDPRYPQFLRLLGRTDKSTCHNGYLFPQTLDKYSASTGDINTSMTTTA</sequence>
<dbReference type="EMBL" id="FJOG01000018">
    <property type="protein sequence ID" value="CZR61333.1"/>
    <property type="molecule type" value="Genomic_DNA"/>
</dbReference>
<proteinExistence type="predicted"/>
<evidence type="ECO:0000313" key="1">
    <source>
        <dbReference type="EMBL" id="CZR61333.1"/>
    </source>
</evidence>
<name>A0A1L7X8I3_9HELO</name>
<dbReference type="Proteomes" id="UP000184330">
    <property type="component" value="Unassembled WGS sequence"/>
</dbReference>
<gene>
    <name evidence="1" type="ORF">PAC_11229</name>
</gene>
<accession>A0A1L7X8I3</accession>
<dbReference type="AlphaFoldDB" id="A0A1L7X8I3"/>
<evidence type="ECO:0000313" key="2">
    <source>
        <dbReference type="Proteomes" id="UP000184330"/>
    </source>
</evidence>